<sequence>MKRWFVKYWPALVILGVSLILLRSFFRPGFPETHDGQLYLARMANFHLAAIDWHFPVRWAPNLNYKFGYPVFLFNYYVPYILALVPVVLGADFELSFKLLAIFSLFIGGFFWFLLVRKKFNPSAGLVAGLLYVAAPYQMLDILVRFSVGEIVAMGALPALLWAFDLLITKPGKIHFLLATLGLAAFSLTHNILFLFGAPVLAAFCLADAFSLPGKKFKRLSPVILSFLLAAGLTLFFWAPALLEKKYTNIDQLDQMQVEYANHILNLKQMIYSPWGFGYSYPGPNDNMSLQLGPIHWLIVLISFWLLVKTWSKSKKIDPLWLFFSLVFVVSVLAMLPLSLPVWRVLPLVRYVQFPWRLLAFATLAAAGLSAWVVKSIPKVSWVLTAAAVIYVTALATKPGGWFNWDNYYYYEFPFNTSIMSANTPRWFDENKNIKLTPGHFFDLRGISSFVELAWDTQKHLYQIDAPDDTEVLERTSYFPGWQVTVDGRKTEIDYQKTEYPGIITFKVPAGKHLIETKFTENTPARILGDSVSLVSLVALLIILETGWLLKPTKPK</sequence>
<keyword evidence="1" id="KW-0472">Membrane</keyword>
<feature type="transmembrane region" description="Helical" evidence="1">
    <location>
        <begin position="95"/>
        <end position="116"/>
    </location>
</feature>
<protein>
    <recommendedName>
        <fullName evidence="2">Membrane protein 6-pyruvoyl-tetrahydropterin synthase-related domain-containing protein</fullName>
    </recommendedName>
</protein>
<reference evidence="3 4" key="1">
    <citation type="journal article" date="2015" name="Nature">
        <title>rRNA introns, odd ribosomes, and small enigmatic genomes across a large radiation of phyla.</title>
        <authorList>
            <person name="Brown C.T."/>
            <person name="Hug L.A."/>
            <person name="Thomas B.C."/>
            <person name="Sharon I."/>
            <person name="Castelle C.J."/>
            <person name="Singh A."/>
            <person name="Wilkins M.J."/>
            <person name="Williams K.H."/>
            <person name="Banfield J.F."/>
        </authorList>
    </citation>
    <scope>NUCLEOTIDE SEQUENCE [LARGE SCALE GENOMIC DNA]</scope>
</reference>
<keyword evidence="1" id="KW-0812">Transmembrane</keyword>
<dbReference type="EMBL" id="LCNT01000005">
    <property type="protein sequence ID" value="KKU60975.1"/>
    <property type="molecule type" value="Genomic_DNA"/>
</dbReference>
<name>A0A0G1UTC4_9BACT</name>
<dbReference type="AlphaFoldDB" id="A0A0G1UTC4"/>
<feature type="transmembrane region" description="Helical" evidence="1">
    <location>
        <begin position="176"/>
        <end position="204"/>
    </location>
</feature>
<gene>
    <name evidence="3" type="ORF">UX85_C0005G0013</name>
</gene>
<feature type="transmembrane region" description="Helical" evidence="1">
    <location>
        <begin position="288"/>
        <end position="308"/>
    </location>
</feature>
<organism evidence="3 4">
    <name type="scientific">Candidatus Beckwithbacteria bacterium GW2011_GWB1_47_15</name>
    <dbReference type="NCBI Taxonomy" id="1618371"/>
    <lineage>
        <taxon>Bacteria</taxon>
        <taxon>Candidatus Beckwithiibacteriota</taxon>
    </lineage>
</organism>
<feature type="transmembrane region" description="Helical" evidence="1">
    <location>
        <begin position="146"/>
        <end position="164"/>
    </location>
</feature>
<evidence type="ECO:0000313" key="4">
    <source>
        <dbReference type="Proteomes" id="UP000033860"/>
    </source>
</evidence>
<evidence type="ECO:0000313" key="3">
    <source>
        <dbReference type="EMBL" id="KKU60975.1"/>
    </source>
</evidence>
<dbReference type="InterPro" id="IPR018580">
    <property type="entry name" value="Uncharacterised_YfhO"/>
</dbReference>
<feature type="transmembrane region" description="Helical" evidence="1">
    <location>
        <begin position="67"/>
        <end position="89"/>
    </location>
</feature>
<feature type="transmembrane region" description="Helical" evidence="1">
    <location>
        <begin position="380"/>
        <end position="397"/>
    </location>
</feature>
<dbReference type="InterPro" id="IPR018776">
    <property type="entry name" value="Membrane_prot_PTPS-rel_domain"/>
</dbReference>
<feature type="transmembrane region" description="Helical" evidence="1">
    <location>
        <begin position="224"/>
        <end position="243"/>
    </location>
</feature>
<dbReference type="Proteomes" id="UP000033860">
    <property type="component" value="Unassembled WGS sequence"/>
</dbReference>
<evidence type="ECO:0000256" key="1">
    <source>
        <dbReference type="SAM" id="Phobius"/>
    </source>
</evidence>
<feature type="domain" description="Membrane protein 6-pyruvoyl-tetrahydropterin synthase-related" evidence="2">
    <location>
        <begin position="74"/>
        <end position="422"/>
    </location>
</feature>
<feature type="transmembrane region" description="Helical" evidence="1">
    <location>
        <begin position="320"/>
        <end position="342"/>
    </location>
</feature>
<feature type="transmembrane region" description="Helical" evidence="1">
    <location>
        <begin position="531"/>
        <end position="550"/>
    </location>
</feature>
<dbReference type="Pfam" id="PF10131">
    <property type="entry name" value="PTPS_related"/>
    <property type="match status" value="1"/>
</dbReference>
<comment type="caution">
    <text evidence="3">The sequence shown here is derived from an EMBL/GenBank/DDBJ whole genome shotgun (WGS) entry which is preliminary data.</text>
</comment>
<evidence type="ECO:0000259" key="2">
    <source>
        <dbReference type="Pfam" id="PF10131"/>
    </source>
</evidence>
<dbReference type="PANTHER" id="PTHR38454:SF1">
    <property type="entry name" value="INTEGRAL MEMBRANE PROTEIN"/>
    <property type="match status" value="1"/>
</dbReference>
<accession>A0A0G1UTC4</accession>
<feature type="transmembrane region" description="Helical" evidence="1">
    <location>
        <begin position="354"/>
        <end position="373"/>
    </location>
</feature>
<dbReference type="PANTHER" id="PTHR38454">
    <property type="entry name" value="INTEGRAL MEMBRANE PROTEIN-RELATED"/>
    <property type="match status" value="1"/>
</dbReference>
<proteinExistence type="predicted"/>
<keyword evidence="1" id="KW-1133">Transmembrane helix</keyword>